<keyword evidence="2" id="KW-0509">mRNA transport</keyword>
<comment type="function">
    <text evidence="7">Functions as a component of the nuclear pore complex (NPC).</text>
</comment>
<evidence type="ECO:0000256" key="8">
    <source>
        <dbReference type="SAM" id="MobiDB-lite"/>
    </source>
</evidence>
<keyword evidence="7" id="KW-0472">Membrane</keyword>
<feature type="compositionally biased region" description="Polar residues" evidence="8">
    <location>
        <begin position="29"/>
        <end position="39"/>
    </location>
</feature>
<dbReference type="AlphaFoldDB" id="A0A6A4MES8"/>
<evidence type="ECO:0000256" key="5">
    <source>
        <dbReference type="ARBA" id="ARBA00023132"/>
    </source>
</evidence>
<dbReference type="PANTHER" id="PTHR13003">
    <property type="entry name" value="NUP107-RELATED"/>
    <property type="match status" value="1"/>
</dbReference>
<evidence type="ECO:0000313" key="9">
    <source>
        <dbReference type="EMBL" id="KAE9468000.1"/>
    </source>
</evidence>
<reference evidence="9 10" key="1">
    <citation type="journal article" date="2019" name="Genome Biol. Evol.">
        <title>The Rhododendron genome and chromosomal organization provide insight into shared whole-genome duplications across the heath family (Ericaceae).</title>
        <authorList>
            <person name="Soza V.L."/>
            <person name="Lindsley D."/>
            <person name="Waalkes A."/>
            <person name="Ramage E."/>
            <person name="Patwardhan R.P."/>
            <person name="Burton J.N."/>
            <person name="Adey A."/>
            <person name="Kumar A."/>
            <person name="Qiu R."/>
            <person name="Shendure J."/>
            <person name="Hall B."/>
        </authorList>
    </citation>
    <scope>NUCLEOTIDE SEQUENCE [LARGE SCALE GENOMIC DNA]</scope>
    <source>
        <strain evidence="9">RSF 1966-606</strain>
    </source>
</reference>
<keyword evidence="4 7" id="KW-0811">Translocation</keyword>
<evidence type="ECO:0000256" key="7">
    <source>
        <dbReference type="RuleBase" id="RU365072"/>
    </source>
</evidence>
<keyword evidence="10" id="KW-1185">Reference proteome</keyword>
<evidence type="ECO:0000313" key="10">
    <source>
        <dbReference type="Proteomes" id="UP000428333"/>
    </source>
</evidence>
<evidence type="ECO:0000256" key="1">
    <source>
        <dbReference type="ARBA" id="ARBA00022448"/>
    </source>
</evidence>
<feature type="non-terminal residue" evidence="9">
    <location>
        <position position="1"/>
    </location>
</feature>
<dbReference type="GO" id="GO:0000973">
    <property type="term" value="P:post-transcriptional tethering of RNA polymerase II gene DNA at nuclear periphery"/>
    <property type="evidence" value="ECO:0007669"/>
    <property type="project" value="TreeGrafter"/>
</dbReference>
<keyword evidence="5 7" id="KW-0906">Nuclear pore complex</keyword>
<dbReference type="Gene3D" id="1.10.3450.20">
    <property type="match status" value="1"/>
</dbReference>
<dbReference type="GO" id="GO:0031080">
    <property type="term" value="C:nuclear pore outer ring"/>
    <property type="evidence" value="ECO:0007669"/>
    <property type="project" value="TreeGrafter"/>
</dbReference>
<evidence type="ECO:0000256" key="4">
    <source>
        <dbReference type="ARBA" id="ARBA00023010"/>
    </source>
</evidence>
<feature type="region of interest" description="Disordered" evidence="8">
    <location>
        <begin position="1"/>
        <end position="39"/>
    </location>
</feature>
<dbReference type="GO" id="GO:0006406">
    <property type="term" value="P:mRNA export from nucleus"/>
    <property type="evidence" value="ECO:0007669"/>
    <property type="project" value="TreeGrafter"/>
</dbReference>
<dbReference type="Pfam" id="PF04121">
    <property type="entry name" value="Nup84_Nup100"/>
    <property type="match status" value="2"/>
</dbReference>
<protein>
    <recommendedName>
        <fullName evidence="7">Nuclear pore complex protein</fullName>
    </recommendedName>
</protein>
<comment type="subcellular location">
    <subcellularLocation>
        <location evidence="7">Nucleus</location>
        <location evidence="7">Nuclear pore complex</location>
    </subcellularLocation>
    <subcellularLocation>
        <location evidence="7">Nucleus membrane</location>
    </subcellularLocation>
</comment>
<dbReference type="Gene3D" id="1.20.190.50">
    <property type="match status" value="1"/>
</dbReference>
<accession>A0A6A4MES8</accession>
<dbReference type="Proteomes" id="UP000428333">
    <property type="component" value="Linkage Group LG01"/>
</dbReference>
<comment type="caution">
    <text evidence="9">The sequence shown here is derived from an EMBL/GenBank/DDBJ whole genome shotgun (WGS) entry which is preliminary data.</text>
</comment>
<dbReference type="InterPro" id="IPR007252">
    <property type="entry name" value="Nup84/Nup107"/>
</dbReference>
<evidence type="ECO:0000256" key="6">
    <source>
        <dbReference type="ARBA" id="ARBA00023242"/>
    </source>
</evidence>
<evidence type="ECO:0000256" key="2">
    <source>
        <dbReference type="ARBA" id="ARBA00022816"/>
    </source>
</evidence>
<dbReference type="GO" id="GO:0006606">
    <property type="term" value="P:protein import into nucleus"/>
    <property type="evidence" value="ECO:0007669"/>
    <property type="project" value="TreeGrafter"/>
</dbReference>
<comment type="similarity">
    <text evidence="7">Belongs to the nucleoporin Nup84/Nup107 family.</text>
</comment>
<organism evidence="9 10">
    <name type="scientific">Rhododendron williamsianum</name>
    <dbReference type="NCBI Taxonomy" id="262921"/>
    <lineage>
        <taxon>Eukaryota</taxon>
        <taxon>Viridiplantae</taxon>
        <taxon>Streptophyta</taxon>
        <taxon>Embryophyta</taxon>
        <taxon>Tracheophyta</taxon>
        <taxon>Spermatophyta</taxon>
        <taxon>Magnoliopsida</taxon>
        <taxon>eudicotyledons</taxon>
        <taxon>Gunneridae</taxon>
        <taxon>Pentapetalae</taxon>
        <taxon>asterids</taxon>
        <taxon>Ericales</taxon>
        <taxon>Ericaceae</taxon>
        <taxon>Ericoideae</taxon>
        <taxon>Rhodoreae</taxon>
        <taxon>Rhododendron</taxon>
    </lineage>
</organism>
<dbReference type="EMBL" id="QEFC01000003">
    <property type="protein sequence ID" value="KAE9468000.1"/>
    <property type="molecule type" value="Genomic_DNA"/>
</dbReference>
<dbReference type="OrthoDB" id="3098at2759"/>
<comment type="subunit">
    <text evidence="7">Part of the nuclear pore complex (NPC).</text>
</comment>
<sequence length="1101" mass="124129">METSPSYFDPQDLSTRERFRRYGKRGPTSGISPHQENSSGAWLLYDGQSIERRPNAALFLEDIKQEAESYDGDQFDLTSTKTQSASRRRVSIDSRGISEADVGADSVTRPGSFSMKSCKHEDDALADGGDTTFSLFASLLDSALQGLMPISDLILQFERSCRNVSESIRYASNEKHRIVEDKLMKQKAQLLLDEAASWSLLWYLYGKGNEELPKDLMLNPTTSHLEACQFVVADHTAQLCLRIVHWLEGLASKSLYLDNKVRGSHVGTYLPSSGIWRHTQRSLKKGVSKPKTVHHLDFDAPTRECAEQLPDDKKQDESLLEDVWTLLRAGRLEEACDLCRSAGQPWRAATLCPFGGLDLFPSVEALVKNGKNRPLQAIELESGIGRQWRLWKWATYCASERIAEQEGGKYETAVYAAQCSNLKRILPICKDWEYIEFFFIPFPHFCCISYFCTHTVNLQNLIIVLSQSACWAMAKSWLDVQVDLELARLQPGGMNQFKSYYEDSFDGSPGQGDSVSPPVVGSESWPLQVVNQQPRHLSSLLQKLHSSDSVHEAVTRECKEQHRKIEMNLMMGDIPNLLDLIWSWISPSEDEQHLFRPHGDAQMIRFGAHLVLVLRSLLGDQMKDAFREKIMTVGDLILNMYAMFLFSKQHEELIGIYASQLARHRCIDLFVHMMELRLSSSVQVKYKVFRSAIEYLPFSPGDDSKGSFEEIIDRVLSRSREIKTGNYDKSSDIAEQHRLQSREKAMVVQWLCFTPPSTINDAHVVSAKLLFRALLHREFALISMWRVPAMPIGAHVLLRLLAEPLKQPTEALLSDEDHDVSENIREFEDWSEYYSCDATYRKWLKVELENAEVSPLELSDEEKQRAIMAANESLNSSLSLLLRKENPWLVPNEDSTYESVELFLELRATAMLCLPSGECMCPDATLCATLMSALYSSVGEQVVSTRQLMVAVSISARDNYCIEVVLRCLATDGDGLGPHDLNDGGVLATVIAAGFKGELVRFQAGVTMEISRLDAWYSDADGSLEGPATYILRGLCRRCCIPEVILRCMQVSVSLMELGSPSEDHDQLIELVACPETGFLHLFSQQQLQVCLVVFLMEASC</sequence>
<evidence type="ECO:0000256" key="3">
    <source>
        <dbReference type="ARBA" id="ARBA00022927"/>
    </source>
</evidence>
<dbReference type="PANTHER" id="PTHR13003:SF2">
    <property type="entry name" value="NUCLEAR PORE COMPLEX PROTEIN NUP107"/>
    <property type="match status" value="1"/>
</dbReference>
<dbReference type="GO" id="GO:0031965">
    <property type="term" value="C:nuclear membrane"/>
    <property type="evidence" value="ECO:0007669"/>
    <property type="project" value="UniProtKB-SubCell"/>
</dbReference>
<keyword evidence="3" id="KW-0653">Protein transport</keyword>
<name>A0A6A4MES8_9ERIC</name>
<proteinExistence type="inferred from homology"/>
<keyword evidence="1 7" id="KW-0813">Transport</keyword>
<gene>
    <name evidence="9" type="ORF">C3L33_00101</name>
</gene>
<dbReference type="GO" id="GO:0017056">
    <property type="term" value="F:structural constituent of nuclear pore"/>
    <property type="evidence" value="ECO:0007669"/>
    <property type="project" value="UniProtKB-UniRule"/>
</dbReference>
<keyword evidence="6 7" id="KW-0539">Nucleus</keyword>